<evidence type="ECO:0000313" key="1">
    <source>
        <dbReference type="EMBL" id="KAK4397247.1"/>
    </source>
</evidence>
<dbReference type="InterPro" id="IPR020936">
    <property type="entry name" value="TrhO"/>
</dbReference>
<proteinExistence type="predicted"/>
<comment type="caution">
    <text evidence="1">The sequence shown here is derived from an EMBL/GenBank/DDBJ whole genome shotgun (WGS) entry which is preliminary data.</text>
</comment>
<name>A0AAE2BTK7_9LAMI</name>
<sequence length="138" mass="15470">MLGRHLSAAEFHFVLQNAGKHEEKSARCDKKLTLLDARNLYETRIGKFDASDVKTLDSEIRQYSDLPSWIDNNTEQSRGNNILIHISATLVSDAKEHASYGEITGSKADALMCGSAFSLTDPFFSARWLAREHYCTTT</sequence>
<dbReference type="InterPro" id="IPR036873">
    <property type="entry name" value="Rhodanese-like_dom_sf"/>
</dbReference>
<dbReference type="EMBL" id="JACGWL010000008">
    <property type="protein sequence ID" value="KAK4397247.1"/>
    <property type="molecule type" value="Genomic_DNA"/>
</dbReference>
<dbReference type="Gene3D" id="3.40.250.10">
    <property type="entry name" value="Rhodanese-like domain"/>
    <property type="match status" value="1"/>
</dbReference>
<protein>
    <submittedName>
        <fullName evidence="1">Rhodanese-like domain-containing protein 6</fullName>
    </submittedName>
</protein>
<reference evidence="1" key="1">
    <citation type="submission" date="2020-06" db="EMBL/GenBank/DDBJ databases">
        <authorList>
            <person name="Li T."/>
            <person name="Hu X."/>
            <person name="Zhang T."/>
            <person name="Song X."/>
            <person name="Zhang H."/>
            <person name="Dai N."/>
            <person name="Sheng W."/>
            <person name="Hou X."/>
            <person name="Wei L."/>
        </authorList>
    </citation>
    <scope>NUCLEOTIDE SEQUENCE</scope>
    <source>
        <strain evidence="1">K16</strain>
        <tissue evidence="1">Leaf</tissue>
    </source>
</reference>
<evidence type="ECO:0000313" key="2">
    <source>
        <dbReference type="Proteomes" id="UP001289374"/>
    </source>
</evidence>
<dbReference type="AlphaFoldDB" id="A0AAE2BTK7"/>
<gene>
    <name evidence="1" type="ORF">Sango_1561300</name>
</gene>
<accession>A0AAE2BTK7</accession>
<reference evidence="1" key="2">
    <citation type="journal article" date="2024" name="Plant">
        <title>Genomic evolution and insights into agronomic trait innovations of Sesamum species.</title>
        <authorList>
            <person name="Miao H."/>
            <person name="Wang L."/>
            <person name="Qu L."/>
            <person name="Liu H."/>
            <person name="Sun Y."/>
            <person name="Le M."/>
            <person name="Wang Q."/>
            <person name="Wei S."/>
            <person name="Zheng Y."/>
            <person name="Lin W."/>
            <person name="Duan Y."/>
            <person name="Cao H."/>
            <person name="Xiong S."/>
            <person name="Wang X."/>
            <person name="Wei L."/>
            <person name="Li C."/>
            <person name="Ma Q."/>
            <person name="Ju M."/>
            <person name="Zhao R."/>
            <person name="Li G."/>
            <person name="Mu C."/>
            <person name="Tian Q."/>
            <person name="Mei H."/>
            <person name="Zhang T."/>
            <person name="Gao T."/>
            <person name="Zhang H."/>
        </authorList>
    </citation>
    <scope>NUCLEOTIDE SEQUENCE</scope>
    <source>
        <strain evidence="1">K16</strain>
    </source>
</reference>
<dbReference type="PANTHER" id="PTHR43268:SF6">
    <property type="entry name" value="THIOSULFATE SULFURTRANSFERASE_RHODANESE-LIKE DOMAIN-CONTAINING PROTEIN 2"/>
    <property type="match status" value="1"/>
</dbReference>
<keyword evidence="2" id="KW-1185">Reference proteome</keyword>
<dbReference type="Proteomes" id="UP001289374">
    <property type="component" value="Unassembled WGS sequence"/>
</dbReference>
<dbReference type="PANTHER" id="PTHR43268">
    <property type="entry name" value="THIOSULFATE SULFURTRANSFERASE/RHODANESE-LIKE DOMAIN-CONTAINING PROTEIN 2"/>
    <property type="match status" value="1"/>
</dbReference>
<organism evidence="1 2">
    <name type="scientific">Sesamum angolense</name>
    <dbReference type="NCBI Taxonomy" id="2727404"/>
    <lineage>
        <taxon>Eukaryota</taxon>
        <taxon>Viridiplantae</taxon>
        <taxon>Streptophyta</taxon>
        <taxon>Embryophyta</taxon>
        <taxon>Tracheophyta</taxon>
        <taxon>Spermatophyta</taxon>
        <taxon>Magnoliopsida</taxon>
        <taxon>eudicotyledons</taxon>
        <taxon>Gunneridae</taxon>
        <taxon>Pentapetalae</taxon>
        <taxon>asterids</taxon>
        <taxon>lamiids</taxon>
        <taxon>Lamiales</taxon>
        <taxon>Pedaliaceae</taxon>
        <taxon>Sesamum</taxon>
    </lineage>
</organism>